<keyword evidence="3" id="KW-0472">Membrane</keyword>
<evidence type="ECO:0000256" key="1">
    <source>
        <dbReference type="ARBA" id="ARBA00004370"/>
    </source>
</evidence>
<dbReference type="PRINTS" id="PR01032">
    <property type="entry name" value="PHAGEIV"/>
</dbReference>
<feature type="domain" description="Type II/III secretion system secretin-like" evidence="5">
    <location>
        <begin position="230"/>
        <end position="395"/>
    </location>
</feature>
<dbReference type="GO" id="GO:0009306">
    <property type="term" value="P:protein secretion"/>
    <property type="evidence" value="ECO:0007669"/>
    <property type="project" value="InterPro"/>
</dbReference>
<dbReference type="Pfam" id="PF00263">
    <property type="entry name" value="Secretin"/>
    <property type="match status" value="1"/>
</dbReference>
<dbReference type="InterPro" id="IPR001775">
    <property type="entry name" value="GspD/PilQ"/>
</dbReference>
<evidence type="ECO:0000256" key="4">
    <source>
        <dbReference type="SAM" id="MobiDB-lite"/>
    </source>
</evidence>
<accession>A0A382C8S4</accession>
<evidence type="ECO:0000259" key="5">
    <source>
        <dbReference type="Pfam" id="PF00263"/>
    </source>
</evidence>
<dbReference type="InterPro" id="IPR004846">
    <property type="entry name" value="T2SS/T3SS_dom"/>
</dbReference>
<evidence type="ECO:0000259" key="6">
    <source>
        <dbReference type="Pfam" id="PF03958"/>
    </source>
</evidence>
<dbReference type="PANTHER" id="PTHR30332">
    <property type="entry name" value="PROBABLE GENERAL SECRETION PATHWAY PROTEIN D"/>
    <property type="match status" value="1"/>
</dbReference>
<feature type="domain" description="NolW-like" evidence="6">
    <location>
        <begin position="77"/>
        <end position="161"/>
    </location>
</feature>
<dbReference type="AlphaFoldDB" id="A0A382C8S4"/>
<reference evidence="7" key="1">
    <citation type="submission" date="2018-05" db="EMBL/GenBank/DDBJ databases">
        <authorList>
            <person name="Lanie J.A."/>
            <person name="Ng W.-L."/>
            <person name="Kazmierczak K.M."/>
            <person name="Andrzejewski T.M."/>
            <person name="Davidsen T.M."/>
            <person name="Wayne K.J."/>
            <person name="Tettelin H."/>
            <person name="Glass J.I."/>
            <person name="Rusch D."/>
            <person name="Podicherti R."/>
            <person name="Tsui H.-C.T."/>
            <person name="Winkler M.E."/>
        </authorList>
    </citation>
    <scope>NUCLEOTIDE SEQUENCE</scope>
</reference>
<dbReference type="EMBL" id="UINC01033248">
    <property type="protein sequence ID" value="SVB22222.1"/>
    <property type="molecule type" value="Genomic_DNA"/>
</dbReference>
<dbReference type="Gene3D" id="3.30.1370.120">
    <property type="match status" value="2"/>
</dbReference>
<evidence type="ECO:0000256" key="3">
    <source>
        <dbReference type="ARBA" id="ARBA00023136"/>
    </source>
</evidence>
<sequence length="462" mass="50688">GQANTRSIRYTLVMPVNIEATNPAGEPTIGTAEQNALTVTVDIRTNSLLIGGSEHYVALSSQIVEELDSSPAQERITQVYRLKNSQAETLAVALQAFLDQARQRVTSVLGQEAVGTAQRLLDEEVAIVAEPVSNSLLVSASPRYFEQVEDMITQLDQPQKQVLIEVLLAEVTLDGTTEWGVQWNTTVDLRGKGISDQKREIDSIKLDGETIVGGLTASLTGDNWNFILKAMQSDGRLEILSRPQILAADNMVANINVGQRVPVVTGSRITERGDSINNFEYQDVGVQLEVTPRINPEGIVKMEVAPTISSLSSSTVAVSKDFDAQVINNRSASTSVSVQDGQTVVIGGLISTEDDERVTKIPLLGDIPYIGQIFRKTKKKRVRSELLVILTPHVINEPGEAQKFSRENIDSSSIFEQFEPTGSQRNKTQQRILETLKPKAREEKEVEVPQPAREKKPLPSKI</sequence>
<protein>
    <submittedName>
        <fullName evidence="7">Uncharacterized protein</fullName>
    </submittedName>
</protein>
<dbReference type="Pfam" id="PF03958">
    <property type="entry name" value="Secretin_N"/>
    <property type="match status" value="1"/>
</dbReference>
<feature type="non-terminal residue" evidence="7">
    <location>
        <position position="1"/>
    </location>
</feature>
<comment type="subcellular location">
    <subcellularLocation>
        <location evidence="1">Membrane</location>
    </subcellularLocation>
</comment>
<dbReference type="GO" id="GO:0015627">
    <property type="term" value="C:type II protein secretion system complex"/>
    <property type="evidence" value="ECO:0007669"/>
    <property type="project" value="TreeGrafter"/>
</dbReference>
<dbReference type="PRINTS" id="PR00811">
    <property type="entry name" value="BCTERIALGSPD"/>
</dbReference>
<dbReference type="InterPro" id="IPR005644">
    <property type="entry name" value="NolW-like"/>
</dbReference>
<dbReference type="InterPro" id="IPR050810">
    <property type="entry name" value="Bact_Secretion_Sys_Channel"/>
</dbReference>
<name>A0A382C8S4_9ZZZZ</name>
<gene>
    <name evidence="7" type="ORF">METZ01_LOCUS175076</name>
</gene>
<evidence type="ECO:0000256" key="2">
    <source>
        <dbReference type="ARBA" id="ARBA00022729"/>
    </source>
</evidence>
<dbReference type="PANTHER" id="PTHR30332:SF24">
    <property type="entry name" value="SECRETIN GSPD-RELATED"/>
    <property type="match status" value="1"/>
</dbReference>
<keyword evidence="2" id="KW-0732">Signal</keyword>
<dbReference type="GO" id="GO:0016020">
    <property type="term" value="C:membrane"/>
    <property type="evidence" value="ECO:0007669"/>
    <property type="project" value="UniProtKB-SubCell"/>
</dbReference>
<feature type="region of interest" description="Disordered" evidence="4">
    <location>
        <begin position="435"/>
        <end position="462"/>
    </location>
</feature>
<proteinExistence type="predicted"/>
<evidence type="ECO:0000313" key="7">
    <source>
        <dbReference type="EMBL" id="SVB22222.1"/>
    </source>
</evidence>
<organism evidence="7">
    <name type="scientific">marine metagenome</name>
    <dbReference type="NCBI Taxonomy" id="408172"/>
    <lineage>
        <taxon>unclassified sequences</taxon>
        <taxon>metagenomes</taxon>
        <taxon>ecological metagenomes</taxon>
    </lineage>
</organism>
<dbReference type="InterPro" id="IPR038591">
    <property type="entry name" value="NolW-like_sf"/>
</dbReference>